<dbReference type="InParanoid" id="A0A194X630"/>
<protein>
    <submittedName>
        <fullName evidence="2">Uncharacterized protein</fullName>
    </submittedName>
</protein>
<keyword evidence="1" id="KW-0732">Signal</keyword>
<dbReference type="AlphaFoldDB" id="A0A194X630"/>
<proteinExistence type="predicted"/>
<dbReference type="GeneID" id="28828217"/>
<evidence type="ECO:0000313" key="3">
    <source>
        <dbReference type="Proteomes" id="UP000070700"/>
    </source>
</evidence>
<dbReference type="KEGG" id="psco:LY89DRAFT_719367"/>
<evidence type="ECO:0000313" key="2">
    <source>
        <dbReference type="EMBL" id="KUJ15638.1"/>
    </source>
</evidence>
<keyword evidence="3" id="KW-1185">Reference proteome</keyword>
<name>A0A194X630_MOLSC</name>
<dbReference type="OrthoDB" id="6133115at2759"/>
<accession>A0A194X630</accession>
<dbReference type="EMBL" id="KQ947417">
    <property type="protein sequence ID" value="KUJ15638.1"/>
    <property type="molecule type" value="Genomic_DNA"/>
</dbReference>
<feature type="signal peptide" evidence="1">
    <location>
        <begin position="1"/>
        <end position="24"/>
    </location>
</feature>
<dbReference type="RefSeq" id="XP_018069993.1">
    <property type="nucleotide sequence ID" value="XM_018218491.1"/>
</dbReference>
<evidence type="ECO:0000256" key="1">
    <source>
        <dbReference type="SAM" id="SignalP"/>
    </source>
</evidence>
<dbReference type="Proteomes" id="UP000070700">
    <property type="component" value="Unassembled WGS sequence"/>
</dbReference>
<gene>
    <name evidence="2" type="ORF">LY89DRAFT_719367</name>
</gene>
<reference evidence="2 3" key="1">
    <citation type="submission" date="2015-10" db="EMBL/GenBank/DDBJ databases">
        <title>Full genome of DAOMC 229536 Phialocephala scopiformis, a fungal endophyte of spruce producing the potent anti-insectan compound rugulosin.</title>
        <authorList>
            <consortium name="DOE Joint Genome Institute"/>
            <person name="Walker A.K."/>
            <person name="Frasz S.L."/>
            <person name="Seifert K.A."/>
            <person name="Miller J.D."/>
            <person name="Mondo S.J."/>
            <person name="Labutti K."/>
            <person name="Lipzen A."/>
            <person name="Dockter R."/>
            <person name="Kennedy M."/>
            <person name="Grigoriev I.V."/>
            <person name="Spatafora J.W."/>
        </authorList>
    </citation>
    <scope>NUCLEOTIDE SEQUENCE [LARGE SCALE GENOMIC DNA]</scope>
    <source>
        <strain evidence="2 3">CBS 120377</strain>
    </source>
</reference>
<sequence length="354" mass="38714">MPRAKKPILLGVRLFALAVASTTALSHRGSTKLHKELDIVDLGKDDSLQASPGELWNGKASDLLGTRPGVHRRTSFAGSVASTESTMSIMTYVKHLQTKIRPHNGGGVYSTNSSQPVDQEVHRDIAECVPGSVVQIQDLVLDENELAIKTGSDGVGKVDGVEISSTEVIEEDHDRDGDAKAFARMESSITNLGPVLYHRSTRLFKNLEPQIARSPDFKSSSRSLLGDLGRLHLWGITFDEIQLTAVLAESEVLQKAVLDLTFTLSRVLIGDILPRIDHTHTMGEKIEDLIMLLQCTEQQLFGDYSDLNNIGDDGPTNKHDYSIEDAAFIIRSSVDSLMSLLPSMERVLASIEST</sequence>
<feature type="chain" id="PRO_5008267876" evidence="1">
    <location>
        <begin position="25"/>
        <end position="354"/>
    </location>
</feature>
<organism evidence="2 3">
    <name type="scientific">Mollisia scopiformis</name>
    <name type="common">Conifer needle endophyte fungus</name>
    <name type="synonym">Phialocephala scopiformis</name>
    <dbReference type="NCBI Taxonomy" id="149040"/>
    <lineage>
        <taxon>Eukaryota</taxon>
        <taxon>Fungi</taxon>
        <taxon>Dikarya</taxon>
        <taxon>Ascomycota</taxon>
        <taxon>Pezizomycotina</taxon>
        <taxon>Leotiomycetes</taxon>
        <taxon>Helotiales</taxon>
        <taxon>Mollisiaceae</taxon>
        <taxon>Mollisia</taxon>
    </lineage>
</organism>